<name>A0A512DIG7_9PROT</name>
<evidence type="ECO:0000256" key="1">
    <source>
        <dbReference type="ARBA" id="ARBA00004141"/>
    </source>
</evidence>
<dbReference type="PANTHER" id="PTHR43483:SF3">
    <property type="entry name" value="MEMBRANE TRANSPORTER PROTEIN HI_0806-RELATED"/>
    <property type="match status" value="1"/>
</dbReference>
<accession>A0A512DIG7</accession>
<dbReference type="InterPro" id="IPR002781">
    <property type="entry name" value="TM_pro_TauE-like"/>
</dbReference>
<dbReference type="RefSeq" id="WP_044425578.1">
    <property type="nucleotide sequence ID" value="NZ_BJYZ01000002.1"/>
</dbReference>
<evidence type="ECO:0000256" key="4">
    <source>
        <dbReference type="ARBA" id="ARBA00023136"/>
    </source>
</evidence>
<feature type="transmembrane region" description="Helical" evidence="5">
    <location>
        <begin position="148"/>
        <end position="173"/>
    </location>
</feature>
<keyword evidence="2 5" id="KW-0812">Transmembrane</keyword>
<dbReference type="AlphaFoldDB" id="A0A512DIG7"/>
<reference evidence="6 7" key="1">
    <citation type="submission" date="2019-07" db="EMBL/GenBank/DDBJ databases">
        <title>Whole genome shotgun sequence of Skermanella aerolata NBRC 106429.</title>
        <authorList>
            <person name="Hosoyama A."/>
            <person name="Uohara A."/>
            <person name="Ohji S."/>
            <person name="Ichikawa N."/>
        </authorList>
    </citation>
    <scope>NUCLEOTIDE SEQUENCE [LARGE SCALE GENOMIC DNA]</scope>
    <source>
        <strain evidence="6 7">NBRC 106429</strain>
    </source>
</reference>
<feature type="transmembrane region" description="Helical" evidence="5">
    <location>
        <begin position="218"/>
        <end position="237"/>
    </location>
</feature>
<sequence length="270" mass="27754">MTQLAIMAAVLLGVGLFGGVLAGLLGVGGGIVIVPVLYHLLDLMDIDSDVAMKLAVGTSLATIIPTSIVSMRSHLRKDAVDVTLLKSWGPAIAIGVVIGAVLIGIVEGEVMIGVFAVTAAAVALHMAFAPEGLRLAEQLPRGVSRFGIGMLIGTISTMMGIGGGTLTVPTLVLCNYPIRRAVGTASAIGLIIAFPGTIGAIIGGWGSDELPPWSLGNVSLIALVILAPATMLAAPWGAKLAHSIKTRNLRRVFALFLGITSARMFFDLLT</sequence>
<dbReference type="OrthoDB" id="457670at2"/>
<protein>
    <recommendedName>
        <fullName evidence="5">Probable membrane transporter protein</fullName>
    </recommendedName>
</protein>
<keyword evidence="7" id="KW-1185">Reference proteome</keyword>
<keyword evidence="3 5" id="KW-1133">Transmembrane helix</keyword>
<feature type="transmembrane region" description="Helical" evidence="5">
    <location>
        <begin position="50"/>
        <end position="68"/>
    </location>
</feature>
<feature type="transmembrane region" description="Helical" evidence="5">
    <location>
        <begin position="185"/>
        <end position="206"/>
    </location>
</feature>
<feature type="transmembrane region" description="Helical" evidence="5">
    <location>
        <begin position="6"/>
        <end position="38"/>
    </location>
</feature>
<feature type="transmembrane region" description="Helical" evidence="5">
    <location>
        <begin position="249"/>
        <end position="266"/>
    </location>
</feature>
<evidence type="ECO:0000313" key="7">
    <source>
        <dbReference type="Proteomes" id="UP000321523"/>
    </source>
</evidence>
<dbReference type="PANTHER" id="PTHR43483">
    <property type="entry name" value="MEMBRANE TRANSPORTER PROTEIN HI_0806-RELATED"/>
    <property type="match status" value="1"/>
</dbReference>
<evidence type="ECO:0000256" key="3">
    <source>
        <dbReference type="ARBA" id="ARBA00022989"/>
    </source>
</evidence>
<evidence type="ECO:0000256" key="5">
    <source>
        <dbReference type="RuleBase" id="RU363041"/>
    </source>
</evidence>
<feature type="transmembrane region" description="Helical" evidence="5">
    <location>
        <begin position="88"/>
        <end position="105"/>
    </location>
</feature>
<comment type="similarity">
    <text evidence="5">Belongs to the 4-toluene sulfonate uptake permease (TSUP) (TC 2.A.102) family.</text>
</comment>
<gene>
    <name evidence="6" type="ORF">SAE02_04150</name>
</gene>
<proteinExistence type="inferred from homology"/>
<keyword evidence="5" id="KW-1003">Cell membrane</keyword>
<comment type="subcellular location">
    <subcellularLocation>
        <location evidence="5">Cell membrane</location>
        <topology evidence="5">Multi-pass membrane protein</topology>
    </subcellularLocation>
    <subcellularLocation>
        <location evidence="1">Membrane</location>
        <topology evidence="1">Multi-pass membrane protein</topology>
    </subcellularLocation>
</comment>
<evidence type="ECO:0000256" key="2">
    <source>
        <dbReference type="ARBA" id="ARBA00022692"/>
    </source>
</evidence>
<dbReference type="Proteomes" id="UP000321523">
    <property type="component" value="Unassembled WGS sequence"/>
</dbReference>
<comment type="caution">
    <text evidence="6">The sequence shown here is derived from an EMBL/GenBank/DDBJ whole genome shotgun (WGS) entry which is preliminary data.</text>
</comment>
<organism evidence="6 7">
    <name type="scientific">Skermanella aerolata</name>
    <dbReference type="NCBI Taxonomy" id="393310"/>
    <lineage>
        <taxon>Bacteria</taxon>
        <taxon>Pseudomonadati</taxon>
        <taxon>Pseudomonadota</taxon>
        <taxon>Alphaproteobacteria</taxon>
        <taxon>Rhodospirillales</taxon>
        <taxon>Azospirillaceae</taxon>
        <taxon>Skermanella</taxon>
    </lineage>
</organism>
<dbReference type="GO" id="GO:0005886">
    <property type="term" value="C:plasma membrane"/>
    <property type="evidence" value="ECO:0007669"/>
    <property type="project" value="UniProtKB-SubCell"/>
</dbReference>
<evidence type="ECO:0000313" key="6">
    <source>
        <dbReference type="EMBL" id="GEO36267.1"/>
    </source>
</evidence>
<dbReference type="EMBL" id="BJYZ01000002">
    <property type="protein sequence ID" value="GEO36267.1"/>
    <property type="molecule type" value="Genomic_DNA"/>
</dbReference>
<keyword evidence="4 5" id="KW-0472">Membrane</keyword>
<dbReference type="Pfam" id="PF01925">
    <property type="entry name" value="TauE"/>
    <property type="match status" value="1"/>
</dbReference>